<evidence type="ECO:0000313" key="2">
    <source>
        <dbReference type="EMBL" id="GIE24841.1"/>
    </source>
</evidence>
<dbReference type="RefSeq" id="WP_203841834.1">
    <property type="nucleotide sequence ID" value="NZ_BAAATV010000001.1"/>
</dbReference>
<evidence type="ECO:0000259" key="1">
    <source>
        <dbReference type="Pfam" id="PF19419"/>
    </source>
</evidence>
<protein>
    <recommendedName>
        <fullName evidence="1">DUF5983 domain-containing protein</fullName>
    </recommendedName>
</protein>
<organism evidence="2 3">
    <name type="scientific">Winogradskya humida</name>
    <dbReference type="NCBI Taxonomy" id="113566"/>
    <lineage>
        <taxon>Bacteria</taxon>
        <taxon>Bacillati</taxon>
        <taxon>Actinomycetota</taxon>
        <taxon>Actinomycetes</taxon>
        <taxon>Micromonosporales</taxon>
        <taxon>Micromonosporaceae</taxon>
        <taxon>Winogradskya</taxon>
    </lineage>
</organism>
<dbReference type="InterPro" id="IPR046025">
    <property type="entry name" value="DUF5983"/>
</dbReference>
<dbReference type="Proteomes" id="UP000603200">
    <property type="component" value="Unassembled WGS sequence"/>
</dbReference>
<proteinExistence type="predicted"/>
<feature type="domain" description="DUF5983" evidence="1">
    <location>
        <begin position="81"/>
        <end position="167"/>
    </location>
</feature>
<dbReference type="EMBL" id="BOMN01000113">
    <property type="protein sequence ID" value="GIE24841.1"/>
    <property type="molecule type" value="Genomic_DNA"/>
</dbReference>
<accession>A0ABQ4A1W7</accession>
<comment type="caution">
    <text evidence="2">The sequence shown here is derived from an EMBL/GenBank/DDBJ whole genome shotgun (WGS) entry which is preliminary data.</text>
</comment>
<evidence type="ECO:0000313" key="3">
    <source>
        <dbReference type="Proteomes" id="UP000603200"/>
    </source>
</evidence>
<dbReference type="Pfam" id="PF19419">
    <property type="entry name" value="DUF5983"/>
    <property type="match status" value="1"/>
</dbReference>
<keyword evidence="3" id="KW-1185">Reference proteome</keyword>
<gene>
    <name evidence="2" type="ORF">Ahu01nite_079430</name>
</gene>
<reference evidence="2 3" key="1">
    <citation type="submission" date="2021-01" db="EMBL/GenBank/DDBJ databases">
        <title>Whole genome shotgun sequence of Actinoplanes humidus NBRC 14915.</title>
        <authorList>
            <person name="Komaki H."/>
            <person name="Tamura T."/>
        </authorList>
    </citation>
    <scope>NUCLEOTIDE SEQUENCE [LARGE SCALE GENOMIC DNA]</scope>
    <source>
        <strain evidence="2 3">NBRC 14915</strain>
    </source>
</reference>
<name>A0ABQ4A1W7_9ACTN</name>
<sequence length="167" mass="18301">MLLRLERVEARDDVTVHDAAQAFAIANGVDEPDRDGTYSIITTNGEDGIQIAGAEEQLHGWLARARGQLRAATGGPRIMNVLDLSTHHLPEHVCDQLNAYAGVTAHHTAYGWLLAVPGDLVRHRTDHPASVPAVVWALWGYAHRFAAEYVLLDADADHVDALASWDW</sequence>